<dbReference type="AlphaFoldDB" id="A0A8X6XM01"/>
<evidence type="ECO:0000313" key="2">
    <source>
        <dbReference type="Proteomes" id="UP000886998"/>
    </source>
</evidence>
<protein>
    <submittedName>
        <fullName evidence="1">Uncharacterized protein</fullName>
    </submittedName>
</protein>
<sequence length="75" mass="8502">MLNEAYRIEIIKITSVRMGHALPTLAMGRQDRKSFDDDPRSGWLFAFTKTVKSFLQTARSRLVNEGLLGQTICSL</sequence>
<keyword evidence="2" id="KW-1185">Reference proteome</keyword>
<gene>
    <name evidence="1" type="ORF">TNIN_404811</name>
</gene>
<name>A0A8X6XM01_9ARAC</name>
<evidence type="ECO:0000313" key="1">
    <source>
        <dbReference type="EMBL" id="GFY56437.1"/>
    </source>
</evidence>
<comment type="caution">
    <text evidence="1">The sequence shown here is derived from an EMBL/GenBank/DDBJ whole genome shotgun (WGS) entry which is preliminary data.</text>
</comment>
<proteinExistence type="predicted"/>
<organism evidence="1 2">
    <name type="scientific">Trichonephila inaurata madagascariensis</name>
    <dbReference type="NCBI Taxonomy" id="2747483"/>
    <lineage>
        <taxon>Eukaryota</taxon>
        <taxon>Metazoa</taxon>
        <taxon>Ecdysozoa</taxon>
        <taxon>Arthropoda</taxon>
        <taxon>Chelicerata</taxon>
        <taxon>Arachnida</taxon>
        <taxon>Araneae</taxon>
        <taxon>Araneomorphae</taxon>
        <taxon>Entelegynae</taxon>
        <taxon>Araneoidea</taxon>
        <taxon>Nephilidae</taxon>
        <taxon>Trichonephila</taxon>
        <taxon>Trichonephila inaurata</taxon>
    </lineage>
</organism>
<dbReference type="EMBL" id="BMAV01010977">
    <property type="protein sequence ID" value="GFY56437.1"/>
    <property type="molecule type" value="Genomic_DNA"/>
</dbReference>
<accession>A0A8X6XM01</accession>
<reference evidence="1" key="1">
    <citation type="submission" date="2020-08" db="EMBL/GenBank/DDBJ databases">
        <title>Multicomponent nature underlies the extraordinary mechanical properties of spider dragline silk.</title>
        <authorList>
            <person name="Kono N."/>
            <person name="Nakamura H."/>
            <person name="Mori M."/>
            <person name="Yoshida Y."/>
            <person name="Ohtoshi R."/>
            <person name="Malay A.D."/>
            <person name="Moran D.A.P."/>
            <person name="Tomita M."/>
            <person name="Numata K."/>
            <person name="Arakawa K."/>
        </authorList>
    </citation>
    <scope>NUCLEOTIDE SEQUENCE</scope>
</reference>
<dbReference type="Proteomes" id="UP000886998">
    <property type="component" value="Unassembled WGS sequence"/>
</dbReference>